<dbReference type="Proteomes" id="UP001595796">
    <property type="component" value="Unassembled WGS sequence"/>
</dbReference>
<comment type="caution">
    <text evidence="13">The sequence shown here is derived from an EMBL/GenBank/DDBJ whole genome shotgun (WGS) entry which is preliminary data.</text>
</comment>
<dbReference type="InterPro" id="IPR023173">
    <property type="entry name" value="NADPH_Cyt_P450_Rdtase_alpha"/>
</dbReference>
<dbReference type="InterPro" id="IPR017938">
    <property type="entry name" value="Riboflavin_synthase-like_b-brl"/>
</dbReference>
<dbReference type="PRINTS" id="PR00371">
    <property type="entry name" value="FPNCR"/>
</dbReference>
<accession>A0ABV9Z1Q8</accession>
<dbReference type="Gene3D" id="2.40.30.10">
    <property type="entry name" value="Translation factors"/>
    <property type="match status" value="1"/>
</dbReference>
<dbReference type="SUPFAM" id="SSF52218">
    <property type="entry name" value="Flavoproteins"/>
    <property type="match status" value="1"/>
</dbReference>
<keyword evidence="3 10" id="KW-0285">Flavoprotein</keyword>
<evidence type="ECO:0000256" key="7">
    <source>
        <dbReference type="ARBA" id="ARBA00022982"/>
    </source>
</evidence>
<evidence type="ECO:0000313" key="14">
    <source>
        <dbReference type="Proteomes" id="UP001595796"/>
    </source>
</evidence>
<keyword evidence="2 10" id="KW-0028">Amino-acid biosynthesis</keyword>
<gene>
    <name evidence="13" type="ORF">ACFPFW_06555</name>
</gene>
<evidence type="ECO:0000256" key="10">
    <source>
        <dbReference type="PIRNR" id="PIRNR000207"/>
    </source>
</evidence>
<dbReference type="InterPro" id="IPR003097">
    <property type="entry name" value="CysJ-like_FAD-binding"/>
</dbReference>
<evidence type="ECO:0000256" key="1">
    <source>
        <dbReference type="ARBA" id="ARBA00022448"/>
    </source>
</evidence>
<protein>
    <recommendedName>
        <fullName evidence="10">Sulfite reductase [NADPH] flavoprotein alpha-component</fullName>
        <shortName evidence="10">SiR-FP</shortName>
        <ecNumber evidence="10">1.8.1.2</ecNumber>
    </recommendedName>
</protein>
<evidence type="ECO:0000256" key="8">
    <source>
        <dbReference type="ARBA" id="ARBA00023002"/>
    </source>
</evidence>
<evidence type="ECO:0000256" key="5">
    <source>
        <dbReference type="ARBA" id="ARBA00022827"/>
    </source>
</evidence>
<dbReference type="InterPro" id="IPR001433">
    <property type="entry name" value="OxRdtase_FAD/NAD-bd"/>
</dbReference>
<dbReference type="Gene3D" id="3.40.50.360">
    <property type="match status" value="1"/>
</dbReference>
<organism evidence="13 14">
    <name type="scientific">Flaviflagellibacter deserti</name>
    <dbReference type="NCBI Taxonomy" id="2267266"/>
    <lineage>
        <taxon>Bacteria</taxon>
        <taxon>Pseudomonadati</taxon>
        <taxon>Pseudomonadota</taxon>
        <taxon>Alphaproteobacteria</taxon>
        <taxon>Hyphomicrobiales</taxon>
        <taxon>Flaviflagellibacter</taxon>
    </lineage>
</organism>
<comment type="function">
    <text evidence="10">Component of the sulfite reductase complex that catalyzes the 6-electron reduction of sulfite to sulfide. This is one of several activities required for the biosynthesis of L-cysteine from sulfate. The flavoprotein component catalyzes the electron flow from NADPH -&gt; FAD -&gt; FMN to the hemoprotein component.</text>
</comment>
<dbReference type="Gene3D" id="3.40.50.80">
    <property type="entry name" value="Nucleotide-binding domain of ferredoxin-NADP reductase (FNR) module"/>
    <property type="match status" value="1"/>
</dbReference>
<evidence type="ECO:0000256" key="6">
    <source>
        <dbReference type="ARBA" id="ARBA00022857"/>
    </source>
</evidence>
<dbReference type="Pfam" id="PF00258">
    <property type="entry name" value="Flavodoxin_1"/>
    <property type="match status" value="1"/>
</dbReference>
<dbReference type="InterPro" id="IPR001094">
    <property type="entry name" value="Flavdoxin-like"/>
</dbReference>
<dbReference type="InterPro" id="IPR008254">
    <property type="entry name" value="Flavodoxin/NO_synth"/>
</dbReference>
<keyword evidence="6 10" id="KW-0521">NADP</keyword>
<evidence type="ECO:0000259" key="12">
    <source>
        <dbReference type="PROSITE" id="PS51384"/>
    </source>
</evidence>
<evidence type="ECO:0000256" key="2">
    <source>
        <dbReference type="ARBA" id="ARBA00022605"/>
    </source>
</evidence>
<dbReference type="CDD" id="cd06199">
    <property type="entry name" value="SiR"/>
    <property type="match status" value="1"/>
</dbReference>
<comment type="cofactor">
    <cofactor evidence="10">
        <name>FMN</name>
        <dbReference type="ChEBI" id="CHEBI:58210"/>
    </cofactor>
    <text evidence="10">Binds 1 FMN per subunit.</text>
</comment>
<dbReference type="InterPro" id="IPR010199">
    <property type="entry name" value="CysJ"/>
</dbReference>
<dbReference type="PANTHER" id="PTHR19384:SF128">
    <property type="entry name" value="NADPH OXIDOREDUCTASE A"/>
    <property type="match status" value="1"/>
</dbReference>
<dbReference type="PIRSF" id="PIRSF000207">
    <property type="entry name" value="SiR-FP_CysJ"/>
    <property type="match status" value="1"/>
</dbReference>
<dbReference type="EC" id="1.8.1.2" evidence="10"/>
<dbReference type="InterPro" id="IPR039261">
    <property type="entry name" value="FNR_nucleotide-bd"/>
</dbReference>
<feature type="domain" description="FAD-binding FR-type" evidence="12">
    <location>
        <begin position="230"/>
        <end position="434"/>
    </location>
</feature>
<evidence type="ECO:0000256" key="4">
    <source>
        <dbReference type="ARBA" id="ARBA00022643"/>
    </source>
</evidence>
<dbReference type="PRINTS" id="PR00369">
    <property type="entry name" value="FLAVODOXIN"/>
</dbReference>
<comment type="catalytic activity">
    <reaction evidence="10">
        <text>hydrogen sulfide + 3 NADP(+) + 3 H2O = sulfite + 3 NADPH + 4 H(+)</text>
        <dbReference type="Rhea" id="RHEA:13801"/>
        <dbReference type="ChEBI" id="CHEBI:15377"/>
        <dbReference type="ChEBI" id="CHEBI:15378"/>
        <dbReference type="ChEBI" id="CHEBI:17359"/>
        <dbReference type="ChEBI" id="CHEBI:29919"/>
        <dbReference type="ChEBI" id="CHEBI:57783"/>
        <dbReference type="ChEBI" id="CHEBI:58349"/>
        <dbReference type="EC" id="1.8.1.2"/>
    </reaction>
</comment>
<dbReference type="InterPro" id="IPR017927">
    <property type="entry name" value="FAD-bd_FR_type"/>
</dbReference>
<dbReference type="SUPFAM" id="SSF63380">
    <property type="entry name" value="Riboflavin synthase domain-like"/>
    <property type="match status" value="1"/>
</dbReference>
<evidence type="ECO:0000256" key="9">
    <source>
        <dbReference type="ARBA" id="ARBA00023192"/>
    </source>
</evidence>
<keyword evidence="9 10" id="KW-0198">Cysteine biosynthesis</keyword>
<dbReference type="PROSITE" id="PS50902">
    <property type="entry name" value="FLAVODOXIN_LIKE"/>
    <property type="match status" value="1"/>
</dbReference>
<dbReference type="InterPro" id="IPR029039">
    <property type="entry name" value="Flavoprotein-like_sf"/>
</dbReference>
<evidence type="ECO:0000259" key="11">
    <source>
        <dbReference type="PROSITE" id="PS50902"/>
    </source>
</evidence>
<keyword evidence="1 10" id="KW-0813">Transport</keyword>
<comment type="subunit">
    <text evidence="10">Alpha(8)-beta(8). The alpha component is a flavoprotein, the beta component is a hemoprotein.</text>
</comment>
<dbReference type="InterPro" id="IPR001709">
    <property type="entry name" value="Flavoprot_Pyr_Nucl_cyt_Rdtase"/>
</dbReference>
<dbReference type="Pfam" id="PF00667">
    <property type="entry name" value="FAD_binding_1"/>
    <property type="match status" value="2"/>
</dbReference>
<dbReference type="PANTHER" id="PTHR19384">
    <property type="entry name" value="NITRIC OXIDE SYNTHASE-RELATED"/>
    <property type="match status" value="1"/>
</dbReference>
<keyword evidence="7 10" id="KW-0249">Electron transport</keyword>
<reference evidence="14" key="1">
    <citation type="journal article" date="2019" name="Int. J. Syst. Evol. Microbiol.">
        <title>The Global Catalogue of Microorganisms (GCM) 10K type strain sequencing project: providing services to taxonomists for standard genome sequencing and annotation.</title>
        <authorList>
            <consortium name="The Broad Institute Genomics Platform"/>
            <consortium name="The Broad Institute Genome Sequencing Center for Infectious Disease"/>
            <person name="Wu L."/>
            <person name="Ma J."/>
        </authorList>
    </citation>
    <scope>NUCLEOTIDE SEQUENCE [LARGE SCALE GENOMIC DNA]</scope>
    <source>
        <strain evidence="14">CGMCC 1.16444</strain>
    </source>
</reference>
<comment type="pathway">
    <text evidence="10">Sulfur metabolism; hydrogen sulfide biosynthesis; hydrogen sulfide from sulfite (NADPH route): step 1/1.</text>
</comment>
<proteinExistence type="predicted"/>
<comment type="cofactor">
    <cofactor evidence="10">
        <name>FAD</name>
        <dbReference type="ChEBI" id="CHEBI:57692"/>
    </cofactor>
    <text evidence="10">Binds 1 FAD per subunit.</text>
</comment>
<dbReference type="SUPFAM" id="SSF52343">
    <property type="entry name" value="Ferredoxin reductase-like, C-terminal NADP-linked domain"/>
    <property type="match status" value="1"/>
</dbReference>
<evidence type="ECO:0000256" key="3">
    <source>
        <dbReference type="ARBA" id="ARBA00022630"/>
    </source>
</evidence>
<evidence type="ECO:0000313" key="13">
    <source>
        <dbReference type="EMBL" id="MFC5067675.1"/>
    </source>
</evidence>
<keyword evidence="14" id="KW-1185">Reference proteome</keyword>
<dbReference type="Gene3D" id="1.20.990.10">
    <property type="entry name" value="NADPH-cytochrome p450 Reductase, Chain A, domain 3"/>
    <property type="match status" value="1"/>
</dbReference>
<keyword evidence="5 10" id="KW-0274">FAD</keyword>
<dbReference type="EMBL" id="JBHSJF010000005">
    <property type="protein sequence ID" value="MFC5067675.1"/>
    <property type="molecule type" value="Genomic_DNA"/>
</dbReference>
<dbReference type="RefSeq" id="WP_379769930.1">
    <property type="nucleotide sequence ID" value="NZ_JBHSJF010000005.1"/>
</dbReference>
<feature type="domain" description="Flavodoxin-like" evidence="11">
    <location>
        <begin position="64"/>
        <end position="202"/>
    </location>
</feature>
<dbReference type="Pfam" id="PF00175">
    <property type="entry name" value="NAD_binding_1"/>
    <property type="match status" value="1"/>
</dbReference>
<keyword evidence="4 10" id="KW-0288">FMN</keyword>
<keyword evidence="8 10" id="KW-0560">Oxidoreductase</keyword>
<sequence length="584" mass="63654">MILSSIPNTAPFSEDEIAILNRVIAPATPLQRAWLAGFLTGLDAAQGIGAAPQPAAPAKAAEPLTILFATESGNSEKLAADAAKAARKKGFKPNVIDFGDLQLSDLTKAKKLLVIAATWGEGDPPSRAVRAYEELMSDAAPKLDGVEFSVLALGDTAYVDFCGTGRKIDERLEALGGKRVVDRVDCDLDYQAPASGWIEATLDTIAPAPAAGGGHVIEVDFGARQAVVPDSPVTAEVVDHINLNSSRSAKETFHVALGFENGSIPYEPGDALDVYAENDPALVAEVLDLTGHSGNEALRGDLIRDRDITTLSPKTLEKFVAATGNAEVKAMIDGGHVRDWLTGRQLIDLLAAYPSKLSIEQIFDITRPLAPRAYSIASSRREFEDEVHILVSAVRYESFGRQRMGVASSFIADRVKKGANLRVKLKPNKHFRLPEPDRDVIMVGPGTGVAPFRAFIQERRAIGAQGRNWLFFGDRQFTHDFLYQLEWQDAKADGVLTRMDVAFSRDAPEKIYVQDKMWEKRRDLVDWLDGGAKFYVCGDAKNMAKDVRSTLVKAYADVKALTPENAEAAVRAIENEKRYLTDVY</sequence>
<dbReference type="PROSITE" id="PS51384">
    <property type="entry name" value="FAD_FR"/>
    <property type="match status" value="1"/>
</dbReference>
<name>A0ABV9Z1Q8_9HYPH</name>